<keyword evidence="2" id="KW-0808">Transferase</keyword>
<dbReference type="PANTHER" id="PTHR43685:SF11">
    <property type="entry name" value="GLYCOSYLTRANSFERASE TAGX-RELATED"/>
    <property type="match status" value="1"/>
</dbReference>
<proteinExistence type="predicted"/>
<dbReference type="InterPro" id="IPR050834">
    <property type="entry name" value="Glycosyltransf_2"/>
</dbReference>
<gene>
    <name evidence="2" type="ORF">HQN59_05205</name>
</gene>
<protein>
    <submittedName>
        <fullName evidence="2">Glycosyltransferase family 2 protein</fullName>
    </submittedName>
</protein>
<dbReference type="CDD" id="cd00761">
    <property type="entry name" value="Glyco_tranf_GTA_type"/>
    <property type="match status" value="1"/>
</dbReference>
<dbReference type="PANTHER" id="PTHR43685">
    <property type="entry name" value="GLYCOSYLTRANSFERASE"/>
    <property type="match status" value="1"/>
</dbReference>
<keyword evidence="3" id="KW-1185">Reference proteome</keyword>
<comment type="caution">
    <text evidence="2">The sequence shown here is derived from an EMBL/GenBank/DDBJ whole genome shotgun (WGS) entry which is preliminary data.</text>
</comment>
<feature type="domain" description="Glycosyltransferase 2-like" evidence="1">
    <location>
        <begin position="4"/>
        <end position="118"/>
    </location>
</feature>
<dbReference type="EMBL" id="JABWMJ010000002">
    <property type="protein sequence ID" value="NUZ05157.1"/>
    <property type="molecule type" value="Genomic_DNA"/>
</dbReference>
<dbReference type="SUPFAM" id="SSF53448">
    <property type="entry name" value="Nucleotide-diphospho-sugar transferases"/>
    <property type="match status" value="1"/>
</dbReference>
<organism evidence="2 3">
    <name type="scientific">Piscinibacter koreensis</name>
    <dbReference type="NCBI Taxonomy" id="2742824"/>
    <lineage>
        <taxon>Bacteria</taxon>
        <taxon>Pseudomonadati</taxon>
        <taxon>Pseudomonadota</taxon>
        <taxon>Betaproteobacteria</taxon>
        <taxon>Burkholderiales</taxon>
        <taxon>Sphaerotilaceae</taxon>
        <taxon>Piscinibacter</taxon>
    </lineage>
</organism>
<evidence type="ECO:0000259" key="1">
    <source>
        <dbReference type="Pfam" id="PF00535"/>
    </source>
</evidence>
<reference evidence="2 3" key="1">
    <citation type="submission" date="2020-06" db="EMBL/GenBank/DDBJ databases">
        <title>Schlegella sp. ID0723 isolated from air conditioner.</title>
        <authorList>
            <person name="Kim D.Y."/>
            <person name="Kim D.-U."/>
        </authorList>
    </citation>
    <scope>NUCLEOTIDE SEQUENCE [LARGE SCALE GENOMIC DNA]</scope>
    <source>
        <strain evidence="2 3">ID0723</strain>
    </source>
</reference>
<evidence type="ECO:0000313" key="3">
    <source>
        <dbReference type="Proteomes" id="UP000529637"/>
    </source>
</evidence>
<dbReference type="AlphaFoldDB" id="A0A7Y6NL45"/>
<dbReference type="GO" id="GO:0016740">
    <property type="term" value="F:transferase activity"/>
    <property type="evidence" value="ECO:0007669"/>
    <property type="project" value="UniProtKB-KW"/>
</dbReference>
<accession>A0A7Y6NL45</accession>
<evidence type="ECO:0000313" key="2">
    <source>
        <dbReference type="EMBL" id="NUZ05157.1"/>
    </source>
</evidence>
<dbReference type="InterPro" id="IPR001173">
    <property type="entry name" value="Glyco_trans_2-like"/>
</dbReference>
<dbReference type="InterPro" id="IPR029044">
    <property type="entry name" value="Nucleotide-diphossugar_trans"/>
</dbReference>
<dbReference type="Proteomes" id="UP000529637">
    <property type="component" value="Unassembled WGS sequence"/>
</dbReference>
<dbReference type="RefSeq" id="WP_176066789.1">
    <property type="nucleotide sequence ID" value="NZ_JABWMJ010000002.1"/>
</dbReference>
<name>A0A7Y6NL45_9BURK</name>
<sequence>MDVSVIVCTYNRAALLPAAIESILAQQAGSLRYELIVVDNNSPDDTREVVARYLDDPRCTVRYLFERQQGLSHARNAAIAAAAAPILAFTDDDVVVAPDWVAVIHRTFAARPDIACLGGKVLPRWQEEPPAWLTRDHWAPLALVDRGERQVEASDAVRLCFVGANLIVRKEVFDSVGLFAPRLQRVKDGIGSTEDHEFLLRVYATGRRGLYVPELVVHAEVQSERLTKAYHRRWHSGHGGFCALMHLVKPATGAATLFGVPSYFYRTVLEDVTRYAVSLLRGDRERRFINENAVRFGVNYLRMSRRMALQDGRSALAEFAGFVRGFVSARLRRERA</sequence>
<dbReference type="Pfam" id="PF00535">
    <property type="entry name" value="Glycos_transf_2"/>
    <property type="match status" value="1"/>
</dbReference>
<dbReference type="Gene3D" id="3.90.550.10">
    <property type="entry name" value="Spore Coat Polysaccharide Biosynthesis Protein SpsA, Chain A"/>
    <property type="match status" value="1"/>
</dbReference>